<dbReference type="Proteomes" id="UP001244295">
    <property type="component" value="Unassembled WGS sequence"/>
</dbReference>
<dbReference type="AlphaFoldDB" id="A0AAW8DU68"/>
<name>A0AAW8DU68_9BURK</name>
<sequence length="190" mass="20735">MGRMEIFKFVLDTLAVVGTWGAVLVALKLSRASAKKAAEDAEARAGLVAARNLGRLRSIYFGAKQISTVMEHGRGSFARANQFEIPLPVSWRNDLRGIDVDVLAQLLPLPNYCASRLGRAVGELVNIVGDMEATGAVWHTSNQDLRDAWLKTWGHRASETIVILRIAIDECEKAARVHAPNFTAEELGLG</sequence>
<reference evidence="1" key="1">
    <citation type="submission" date="2023-07" db="EMBL/GenBank/DDBJ databases">
        <title>Sorghum-associated microbial communities from plants grown in Nebraska, USA.</title>
        <authorList>
            <person name="Schachtman D."/>
        </authorList>
    </citation>
    <scope>NUCLEOTIDE SEQUENCE</scope>
    <source>
        <strain evidence="1">DS2795</strain>
    </source>
</reference>
<proteinExistence type="predicted"/>
<evidence type="ECO:0000313" key="2">
    <source>
        <dbReference type="Proteomes" id="UP001244295"/>
    </source>
</evidence>
<evidence type="ECO:0000313" key="1">
    <source>
        <dbReference type="EMBL" id="MDP9923098.1"/>
    </source>
</evidence>
<accession>A0AAW8DU68</accession>
<protein>
    <submittedName>
        <fullName evidence="1">Uncharacterized protein</fullName>
    </submittedName>
</protein>
<dbReference type="EMBL" id="JAUSRR010000003">
    <property type="protein sequence ID" value="MDP9923098.1"/>
    <property type="molecule type" value="Genomic_DNA"/>
</dbReference>
<gene>
    <name evidence="1" type="ORF">J2W25_002119</name>
</gene>
<organism evidence="1 2">
    <name type="scientific">Variovorax boronicumulans</name>
    <dbReference type="NCBI Taxonomy" id="436515"/>
    <lineage>
        <taxon>Bacteria</taxon>
        <taxon>Pseudomonadati</taxon>
        <taxon>Pseudomonadota</taxon>
        <taxon>Betaproteobacteria</taxon>
        <taxon>Burkholderiales</taxon>
        <taxon>Comamonadaceae</taxon>
        <taxon>Variovorax</taxon>
    </lineage>
</organism>
<comment type="caution">
    <text evidence="1">The sequence shown here is derived from an EMBL/GenBank/DDBJ whole genome shotgun (WGS) entry which is preliminary data.</text>
</comment>
<dbReference type="RefSeq" id="WP_307636639.1">
    <property type="nucleotide sequence ID" value="NZ_JAUSRR010000003.1"/>
</dbReference>